<evidence type="ECO:0000313" key="6">
    <source>
        <dbReference type="Proteomes" id="UP001267290"/>
    </source>
</evidence>
<feature type="domain" description="PucR C-terminal helix-turn-helix" evidence="3">
    <location>
        <begin position="301"/>
        <end position="355"/>
    </location>
</feature>
<reference evidence="5 6" key="1">
    <citation type="submission" date="2023-07" db="EMBL/GenBank/DDBJ databases">
        <title>Sorghum-associated microbial communities from plants grown in Nebraska, USA.</title>
        <authorList>
            <person name="Schachtman D."/>
        </authorList>
    </citation>
    <scope>NUCLEOTIDE SEQUENCE [LARGE SCALE GENOMIC DNA]</scope>
    <source>
        <strain evidence="5 6">CC258</strain>
    </source>
</reference>
<protein>
    <submittedName>
        <fullName evidence="5">Carbohydrate diacid regulator</fullName>
    </submittedName>
</protein>
<evidence type="ECO:0000259" key="3">
    <source>
        <dbReference type="Pfam" id="PF13556"/>
    </source>
</evidence>
<feature type="domain" description="CdaR GGDEF-like" evidence="4">
    <location>
        <begin position="145"/>
        <end position="258"/>
    </location>
</feature>
<dbReference type="Pfam" id="PF05651">
    <property type="entry name" value="Diacid_rec"/>
    <property type="match status" value="1"/>
</dbReference>
<comment type="caution">
    <text evidence="5">The sequence shown here is derived from an EMBL/GenBank/DDBJ whole genome shotgun (WGS) entry which is preliminary data.</text>
</comment>
<evidence type="ECO:0000313" key="5">
    <source>
        <dbReference type="EMBL" id="MDR6553953.1"/>
    </source>
</evidence>
<dbReference type="PANTHER" id="PTHR33744">
    <property type="entry name" value="CARBOHYDRATE DIACID REGULATOR"/>
    <property type="match status" value="1"/>
</dbReference>
<dbReference type="InterPro" id="IPR041522">
    <property type="entry name" value="CdaR_GGDEF"/>
</dbReference>
<dbReference type="InterPro" id="IPR042070">
    <property type="entry name" value="PucR_C-HTH_sf"/>
</dbReference>
<comment type="similarity">
    <text evidence="1">Belongs to the CdaR family.</text>
</comment>
<dbReference type="RefSeq" id="WP_310501405.1">
    <property type="nucleotide sequence ID" value="NZ_JAVDSB010000013.1"/>
</dbReference>
<dbReference type="InterPro" id="IPR009057">
    <property type="entry name" value="Homeodomain-like_sf"/>
</dbReference>
<dbReference type="Pfam" id="PF13556">
    <property type="entry name" value="HTH_30"/>
    <property type="match status" value="1"/>
</dbReference>
<dbReference type="InterPro" id="IPR008599">
    <property type="entry name" value="Diacid_rec"/>
</dbReference>
<evidence type="ECO:0000256" key="1">
    <source>
        <dbReference type="ARBA" id="ARBA00006754"/>
    </source>
</evidence>
<dbReference type="Pfam" id="PF17853">
    <property type="entry name" value="GGDEF_2"/>
    <property type="match status" value="1"/>
</dbReference>
<gene>
    <name evidence="5" type="ORF">J2736_005163</name>
</gene>
<evidence type="ECO:0000259" key="2">
    <source>
        <dbReference type="Pfam" id="PF05651"/>
    </source>
</evidence>
<dbReference type="Proteomes" id="UP001267290">
    <property type="component" value="Unassembled WGS sequence"/>
</dbReference>
<organism evidence="5 6">
    <name type="scientific">Paenibacillus qinlingensis</name>
    <dbReference type="NCBI Taxonomy" id="1837343"/>
    <lineage>
        <taxon>Bacteria</taxon>
        <taxon>Bacillati</taxon>
        <taxon>Bacillota</taxon>
        <taxon>Bacilli</taxon>
        <taxon>Bacillales</taxon>
        <taxon>Paenibacillaceae</taxon>
        <taxon>Paenibacillus</taxon>
    </lineage>
</organism>
<keyword evidence="6" id="KW-1185">Reference proteome</keyword>
<dbReference type="InterPro" id="IPR025736">
    <property type="entry name" value="PucR_C-HTH_dom"/>
</dbReference>
<dbReference type="Gene3D" id="1.10.10.2840">
    <property type="entry name" value="PucR C-terminal helix-turn-helix domain"/>
    <property type="match status" value="1"/>
</dbReference>
<dbReference type="InterPro" id="IPR051448">
    <property type="entry name" value="CdaR-like_regulators"/>
</dbReference>
<sequence>MLTRDLAQEIVEETMRRLDRNINIMDENGSIIASGDAVRLDTYHEAAAEVIRTGQTLVISPDNQGLWRGANVGVNLPIMFQNRTVGVIGVTGAPEEILPYGELVKMTTEMMLKQNYLKLQTEWQQITMDIVVEELIRAENQNLQGALHRLDTLKMTMKPPYQLAVVYLPNRTSYSQSVLRMAESIMGNVRLVSSFLNVHTWVIVFYDRAEARVRRDLERLQDLLRNQGIEAQSGMSSSVCSFEDIAYAYQEACAALKLGLKQGRVITGYLEVETQALLSEVPTESKERFMGRHLPKLPEKLLVTLRVFLECNLNIARTAERLEIHRNSLVYRLTQVKELTGYDPQLFQDAISLQFLVWLKE</sequence>
<dbReference type="EMBL" id="JAVDSB010000013">
    <property type="protein sequence ID" value="MDR6553953.1"/>
    <property type="molecule type" value="Genomic_DNA"/>
</dbReference>
<name>A0ABU1P2I0_9BACL</name>
<dbReference type="PANTHER" id="PTHR33744:SF15">
    <property type="entry name" value="CARBOHYDRATE DIACID REGULATOR"/>
    <property type="match status" value="1"/>
</dbReference>
<proteinExistence type="inferred from homology"/>
<evidence type="ECO:0000259" key="4">
    <source>
        <dbReference type="Pfam" id="PF17853"/>
    </source>
</evidence>
<dbReference type="SUPFAM" id="SSF46689">
    <property type="entry name" value="Homeodomain-like"/>
    <property type="match status" value="1"/>
</dbReference>
<accession>A0ABU1P2I0</accession>
<feature type="domain" description="Putative sugar diacid recognition" evidence="2">
    <location>
        <begin position="2"/>
        <end position="134"/>
    </location>
</feature>